<gene>
    <name evidence="25" type="ORF">H8Q88_13280</name>
</gene>
<dbReference type="Pfam" id="PF01219">
    <property type="entry name" value="DAGK_prokar"/>
    <property type="match status" value="1"/>
</dbReference>
<feature type="transmembrane region" description="Helical" evidence="24">
    <location>
        <begin position="42"/>
        <end position="60"/>
    </location>
</feature>
<evidence type="ECO:0000256" key="9">
    <source>
        <dbReference type="ARBA" id="ARBA00022692"/>
    </source>
</evidence>
<keyword evidence="7 24" id="KW-0997">Cell inner membrane</keyword>
<feature type="binding site" evidence="22">
    <location>
        <begin position="92"/>
        <end position="94"/>
    </location>
    <ligand>
        <name>ATP</name>
        <dbReference type="ChEBI" id="CHEBI:30616"/>
    </ligand>
</feature>
<evidence type="ECO:0000256" key="6">
    <source>
        <dbReference type="ARBA" id="ARBA00022516"/>
    </source>
</evidence>
<feature type="binding site" evidence="22">
    <location>
        <position position="35"/>
    </location>
    <ligand>
        <name>ATP</name>
        <dbReference type="ChEBI" id="CHEBI:30616"/>
    </ligand>
</feature>
<dbReference type="EMBL" id="JACRUP010000009">
    <property type="protein sequence ID" value="MBC5851877.1"/>
    <property type="molecule type" value="Genomic_DNA"/>
</dbReference>
<evidence type="ECO:0000256" key="3">
    <source>
        <dbReference type="ARBA" id="ARBA00012133"/>
    </source>
</evidence>
<dbReference type="InterPro" id="IPR033718">
    <property type="entry name" value="DAGK_prok"/>
</dbReference>
<evidence type="ECO:0000256" key="19">
    <source>
        <dbReference type="ARBA" id="ARBA00023264"/>
    </source>
</evidence>
<comment type="function">
    <text evidence="24">Catalyzes the ATP-dependent phosphorylation of sn-l,2-diacylglycerol (DAG) to phosphatidic acid. Involved in the recycling of diacylglycerol produced as a by-product during membrane-derived oligosaccharide (MDO) biosynthesis.</text>
</comment>
<keyword evidence="15 24" id="KW-1133">Transmembrane helix</keyword>
<evidence type="ECO:0000313" key="25">
    <source>
        <dbReference type="EMBL" id="MBC5851877.1"/>
    </source>
</evidence>
<feature type="binding site" evidence="22">
    <location>
        <begin position="101"/>
        <end position="102"/>
    </location>
    <ligand>
        <name>ATP</name>
        <dbReference type="ChEBI" id="CHEBI:30616"/>
    </ligand>
</feature>
<evidence type="ECO:0000256" key="2">
    <source>
        <dbReference type="ARBA" id="ARBA00005967"/>
    </source>
</evidence>
<dbReference type="GO" id="GO:0005886">
    <property type="term" value="C:plasma membrane"/>
    <property type="evidence" value="ECO:0007669"/>
    <property type="project" value="UniProtKB-SubCell"/>
</dbReference>
<evidence type="ECO:0000256" key="24">
    <source>
        <dbReference type="RuleBase" id="RU363065"/>
    </source>
</evidence>
<name>A0A9X0R9B3_VIBME</name>
<keyword evidence="5" id="KW-1003">Cell membrane</keyword>
<reference evidence="25" key="1">
    <citation type="submission" date="2020-08" db="EMBL/GenBank/DDBJ databases">
        <title>Genome Sequencing and Pan-Genome Analysis of Migratory bird Vibrio Strains, Inner Mongolia.</title>
        <authorList>
            <person name="Zheng L."/>
        </authorList>
    </citation>
    <scope>NUCLEOTIDE SEQUENCE</scope>
    <source>
        <strain evidence="25">M13F</strain>
    </source>
</reference>
<evidence type="ECO:0000256" key="1">
    <source>
        <dbReference type="ARBA" id="ARBA00004429"/>
    </source>
</evidence>
<comment type="similarity">
    <text evidence="2 24">Belongs to the bacterial diacylglycerol kinase family.</text>
</comment>
<feature type="binding site" evidence="21">
    <location>
        <begin position="37"/>
        <end position="41"/>
    </location>
    <ligand>
        <name>substrate</name>
    </ligand>
</feature>
<accession>A0A9X0R9B3</accession>
<dbReference type="EC" id="2.7.1.107" evidence="3 24"/>
<feature type="binding site" evidence="21">
    <location>
        <position position="16"/>
    </location>
    <ligand>
        <name>substrate</name>
    </ligand>
</feature>
<evidence type="ECO:0000256" key="8">
    <source>
        <dbReference type="ARBA" id="ARBA00022679"/>
    </source>
</evidence>
<comment type="subcellular location">
    <subcellularLocation>
        <location evidence="1 24">Cell inner membrane</location>
        <topology evidence="1 24">Multi-pass membrane protein</topology>
    </subcellularLocation>
</comment>
<evidence type="ECO:0000256" key="11">
    <source>
        <dbReference type="ARBA" id="ARBA00022741"/>
    </source>
</evidence>
<evidence type="ECO:0000256" key="22">
    <source>
        <dbReference type="PIRSR" id="PIRSR600829-3"/>
    </source>
</evidence>
<evidence type="ECO:0000256" key="13">
    <source>
        <dbReference type="ARBA" id="ARBA00022840"/>
    </source>
</evidence>
<feature type="binding site" evidence="23">
    <location>
        <position position="83"/>
    </location>
    <ligand>
        <name>a divalent metal cation</name>
        <dbReference type="ChEBI" id="CHEBI:60240"/>
    </ligand>
</feature>
<keyword evidence="17 24" id="KW-0472">Membrane</keyword>
<keyword evidence="9 24" id="KW-0812">Transmembrane</keyword>
<evidence type="ECO:0000313" key="26">
    <source>
        <dbReference type="Proteomes" id="UP000615796"/>
    </source>
</evidence>
<dbReference type="InterPro" id="IPR000829">
    <property type="entry name" value="DAGK"/>
</dbReference>
<evidence type="ECO:0000256" key="14">
    <source>
        <dbReference type="ARBA" id="ARBA00022842"/>
    </source>
</evidence>
<keyword evidence="6" id="KW-0444">Lipid biosynthesis</keyword>
<feature type="transmembrane region" description="Helical" evidence="24">
    <location>
        <begin position="106"/>
        <end position="127"/>
    </location>
</feature>
<dbReference type="Gene3D" id="1.10.287.3610">
    <property type="match status" value="1"/>
</dbReference>
<dbReference type="PANTHER" id="PTHR34299">
    <property type="entry name" value="DIACYLGLYCEROL KINASE"/>
    <property type="match status" value="1"/>
</dbReference>
<dbReference type="GO" id="GO:0006654">
    <property type="term" value="P:phosphatidic acid biosynthetic process"/>
    <property type="evidence" value="ECO:0007669"/>
    <property type="project" value="InterPro"/>
</dbReference>
<feature type="binding site" evidence="23">
    <location>
        <position position="35"/>
    </location>
    <ligand>
        <name>a divalent metal cation</name>
        <dbReference type="ChEBI" id="CHEBI:60240"/>
    </ligand>
</feature>
<evidence type="ECO:0000256" key="17">
    <source>
        <dbReference type="ARBA" id="ARBA00023136"/>
    </source>
</evidence>
<keyword evidence="13 22" id="KW-0067">ATP-binding</keyword>
<feature type="binding site" evidence="22">
    <location>
        <position position="23"/>
    </location>
    <ligand>
        <name>ATP</name>
        <dbReference type="ChEBI" id="CHEBI:30616"/>
    </ligand>
</feature>
<comment type="catalytic activity">
    <reaction evidence="24">
        <text>a 1,2-diacyl-sn-glycerol + ATP = a 1,2-diacyl-sn-glycero-3-phosphate + ADP + H(+)</text>
        <dbReference type="Rhea" id="RHEA:10272"/>
        <dbReference type="ChEBI" id="CHEBI:15378"/>
        <dbReference type="ChEBI" id="CHEBI:17815"/>
        <dbReference type="ChEBI" id="CHEBI:30616"/>
        <dbReference type="ChEBI" id="CHEBI:58608"/>
        <dbReference type="ChEBI" id="CHEBI:456216"/>
        <dbReference type="EC" id="2.7.1.107"/>
    </reaction>
</comment>
<keyword evidence="26" id="KW-1185">Reference proteome</keyword>
<dbReference type="RefSeq" id="WP_187026541.1">
    <property type="nucleotide sequence ID" value="NZ_JACRUP010000009.1"/>
</dbReference>
<feature type="binding site" evidence="22">
    <location>
        <position position="16"/>
    </location>
    <ligand>
        <name>ATP</name>
        <dbReference type="ChEBI" id="CHEBI:30616"/>
    </ligand>
</feature>
<feature type="binding site" evidence="21">
    <location>
        <position position="105"/>
    </location>
    <ligand>
        <name>substrate</name>
    </ligand>
</feature>
<feature type="transmembrane region" description="Helical" evidence="24">
    <location>
        <begin position="66"/>
        <end position="86"/>
    </location>
</feature>
<keyword evidence="18" id="KW-0594">Phospholipid biosynthesis</keyword>
<evidence type="ECO:0000256" key="16">
    <source>
        <dbReference type="ARBA" id="ARBA00023098"/>
    </source>
</evidence>
<dbReference type="GO" id="GO:0046872">
    <property type="term" value="F:metal ion binding"/>
    <property type="evidence" value="ECO:0007669"/>
    <property type="project" value="UniProtKB-KW"/>
</dbReference>
<keyword evidence="16 24" id="KW-0443">Lipid metabolism</keyword>
<dbReference type="AlphaFoldDB" id="A0A9X0R9B3"/>
<evidence type="ECO:0000256" key="18">
    <source>
        <dbReference type="ARBA" id="ARBA00023209"/>
    </source>
</evidence>
<dbReference type="PANTHER" id="PTHR34299:SF1">
    <property type="entry name" value="DIACYLGLYCEROL KINASE"/>
    <property type="match status" value="1"/>
</dbReference>
<keyword evidence="19 24" id="KW-1208">Phospholipid metabolism</keyword>
<dbReference type="GO" id="GO:0005524">
    <property type="term" value="F:ATP binding"/>
    <property type="evidence" value="ECO:0007669"/>
    <property type="project" value="UniProtKB-KW"/>
</dbReference>
<comment type="caution">
    <text evidence="25">The sequence shown here is derived from an EMBL/GenBank/DDBJ whole genome shotgun (WGS) entry which is preliminary data.</text>
</comment>
<evidence type="ECO:0000256" key="10">
    <source>
        <dbReference type="ARBA" id="ARBA00022723"/>
    </source>
</evidence>
<feature type="binding site" evidence="21">
    <location>
        <position position="62"/>
    </location>
    <ligand>
        <name>substrate</name>
    </ligand>
</feature>
<feature type="active site" description="Proton acceptor" evidence="20">
    <location>
        <position position="76"/>
    </location>
</feature>
<feature type="binding site" evidence="21">
    <location>
        <position position="76"/>
    </location>
    <ligand>
        <name>substrate</name>
    </ligand>
</feature>
<organism evidence="25 26">
    <name type="scientific">Vibrio metschnikovii</name>
    <dbReference type="NCBI Taxonomy" id="28172"/>
    <lineage>
        <taxon>Bacteria</taxon>
        <taxon>Pseudomonadati</taxon>
        <taxon>Pseudomonadota</taxon>
        <taxon>Gammaproteobacteria</taxon>
        <taxon>Vibrionales</taxon>
        <taxon>Vibrionaceae</taxon>
        <taxon>Vibrio</taxon>
    </lineage>
</organism>
<keyword evidence="10 23" id="KW-0479">Metal-binding</keyword>
<comment type="cofactor">
    <cofactor evidence="23">
        <name>Mg(2+)</name>
        <dbReference type="ChEBI" id="CHEBI:18420"/>
    </cofactor>
    <text evidence="23">Mn(2+), Zn(2+), Cd(2+) and Co(2+) support activity to lesser extents.</text>
</comment>
<evidence type="ECO:0000256" key="21">
    <source>
        <dbReference type="PIRSR" id="PIRSR600829-2"/>
    </source>
</evidence>
<feature type="binding site" evidence="21">
    <location>
        <begin position="20"/>
        <end position="25"/>
    </location>
    <ligand>
        <name>substrate</name>
    </ligand>
</feature>
<keyword evidence="14 23" id="KW-0460">Magnesium</keyword>
<proteinExistence type="inferred from homology"/>
<feature type="binding site" evidence="22">
    <location>
        <position position="83"/>
    </location>
    <ligand>
        <name>ATP</name>
        <dbReference type="ChEBI" id="CHEBI:30616"/>
    </ligand>
</feature>
<dbReference type="Proteomes" id="UP000615796">
    <property type="component" value="Unassembled WGS sequence"/>
</dbReference>
<dbReference type="InterPro" id="IPR036945">
    <property type="entry name" value="DAGK_sf"/>
</dbReference>
<evidence type="ECO:0000256" key="12">
    <source>
        <dbReference type="ARBA" id="ARBA00022777"/>
    </source>
</evidence>
<evidence type="ECO:0000256" key="15">
    <source>
        <dbReference type="ARBA" id="ARBA00022989"/>
    </source>
</evidence>
<evidence type="ECO:0000256" key="5">
    <source>
        <dbReference type="ARBA" id="ARBA00022475"/>
    </source>
</evidence>
<dbReference type="CDD" id="cd14264">
    <property type="entry name" value="DAGK_IM"/>
    <property type="match status" value="1"/>
</dbReference>
<dbReference type="GO" id="GO:0004143">
    <property type="term" value="F:ATP-dependent diacylglycerol kinase activity"/>
    <property type="evidence" value="ECO:0007669"/>
    <property type="project" value="UniProtKB-EC"/>
</dbReference>
<evidence type="ECO:0000256" key="7">
    <source>
        <dbReference type="ARBA" id="ARBA00022519"/>
    </source>
</evidence>
<keyword evidence="11 22" id="KW-0547">Nucleotide-binding</keyword>
<evidence type="ECO:0000256" key="20">
    <source>
        <dbReference type="PIRSR" id="PIRSR600829-1"/>
    </source>
</evidence>
<keyword evidence="8 24" id="KW-0808">Transferase</keyword>
<evidence type="ECO:0000256" key="23">
    <source>
        <dbReference type="PIRSR" id="PIRSR600829-4"/>
    </source>
</evidence>
<evidence type="ECO:0000256" key="4">
    <source>
        <dbReference type="ARBA" id="ARBA00017575"/>
    </source>
</evidence>
<protein>
    <recommendedName>
        <fullName evidence="4 24">Diacylglycerol kinase</fullName>
        <ecNumber evidence="3 24">2.7.1.107</ecNumber>
    </recommendedName>
</protein>
<keyword evidence="12 24" id="KW-0418">Kinase</keyword>
<sequence>MQPPFSGKPSATGLRRIVNATGYSWQGLKAAFQHEAAIRQELLLLVIAGVILCLLDLPTLERLLMFSSVVLVLIVELLNSGIEAVVDRVGSERHELSGRAKDIGSAAVMVTLLLAGLIWSVLLYVHYL</sequence>